<proteinExistence type="predicted"/>
<evidence type="ECO:0000256" key="1">
    <source>
        <dbReference type="SAM" id="Phobius"/>
    </source>
</evidence>
<accession>A0ABW1MWX3</accession>
<comment type="caution">
    <text evidence="2">The sequence shown here is derived from an EMBL/GenBank/DDBJ whole genome shotgun (WGS) entry which is preliminary data.</text>
</comment>
<evidence type="ECO:0000313" key="3">
    <source>
        <dbReference type="Proteomes" id="UP001596139"/>
    </source>
</evidence>
<reference evidence="3" key="1">
    <citation type="journal article" date="2019" name="Int. J. Syst. Evol. Microbiol.">
        <title>The Global Catalogue of Microorganisms (GCM) 10K type strain sequencing project: providing services to taxonomists for standard genome sequencing and annotation.</title>
        <authorList>
            <consortium name="The Broad Institute Genomics Platform"/>
            <consortium name="The Broad Institute Genome Sequencing Center for Infectious Disease"/>
            <person name="Wu L."/>
            <person name="Ma J."/>
        </authorList>
    </citation>
    <scope>NUCLEOTIDE SEQUENCE [LARGE SCALE GENOMIC DNA]</scope>
    <source>
        <strain evidence="3">CGMCC 1.15180</strain>
    </source>
</reference>
<organism evidence="2 3">
    <name type="scientific">Streptomyces ochraceiscleroticus</name>
    <dbReference type="NCBI Taxonomy" id="47761"/>
    <lineage>
        <taxon>Bacteria</taxon>
        <taxon>Bacillati</taxon>
        <taxon>Actinomycetota</taxon>
        <taxon>Actinomycetes</taxon>
        <taxon>Kitasatosporales</taxon>
        <taxon>Streptomycetaceae</taxon>
        <taxon>Streptomyces</taxon>
    </lineage>
</organism>
<name>A0ABW1MWX3_9ACTN</name>
<keyword evidence="3" id="KW-1185">Reference proteome</keyword>
<gene>
    <name evidence="2" type="ORF">ACFP4F_31820</name>
</gene>
<keyword evidence="1" id="KW-0812">Transmembrane</keyword>
<sequence length="136" mass="14054">MAVAALIAYFSPGRWAAVAGLAPFALAALSGFAKDALGKPLSISFFLGIAIGPLVLDLLIAASGSGRATLPRSAGKVFALAPDTRDGLPVVRPRGRVRAKTVTFVWALTRPVSSSGWWLRSVTTSSSGALVCTPWS</sequence>
<keyword evidence="1" id="KW-1133">Transmembrane helix</keyword>
<dbReference type="EMBL" id="JBHSPX010000009">
    <property type="protein sequence ID" value="MFC6067107.1"/>
    <property type="molecule type" value="Genomic_DNA"/>
</dbReference>
<protein>
    <submittedName>
        <fullName evidence="2">Uncharacterized protein</fullName>
    </submittedName>
</protein>
<dbReference type="RefSeq" id="WP_157848856.1">
    <property type="nucleotide sequence ID" value="NZ_JBHSPX010000009.1"/>
</dbReference>
<dbReference type="Proteomes" id="UP001596139">
    <property type="component" value="Unassembled WGS sequence"/>
</dbReference>
<evidence type="ECO:0000313" key="2">
    <source>
        <dbReference type="EMBL" id="MFC6067107.1"/>
    </source>
</evidence>
<feature type="transmembrane region" description="Helical" evidence="1">
    <location>
        <begin position="43"/>
        <end position="62"/>
    </location>
</feature>
<keyword evidence="1" id="KW-0472">Membrane</keyword>